<dbReference type="GO" id="GO:0005524">
    <property type="term" value="F:ATP binding"/>
    <property type="evidence" value="ECO:0007669"/>
    <property type="project" value="UniProtKB-KW"/>
</dbReference>
<dbReference type="RefSeq" id="WP_169280980.1">
    <property type="nucleotide sequence ID" value="NZ_CP051680.1"/>
</dbReference>
<keyword evidence="8" id="KW-0547">Nucleotide-binding</keyword>
<dbReference type="SUPFAM" id="SSF158472">
    <property type="entry name" value="HAMP domain-like"/>
    <property type="match status" value="1"/>
</dbReference>
<keyword evidence="9 17" id="KW-0418">Kinase</keyword>
<keyword evidence="18" id="KW-1185">Reference proteome</keyword>
<dbReference type="SUPFAM" id="SSF55874">
    <property type="entry name" value="ATPase domain of HSP90 chaperone/DNA topoisomerase II/histidine kinase"/>
    <property type="match status" value="1"/>
</dbReference>
<organism evidence="17 18">
    <name type="scientific">Cohnella herbarum</name>
    <dbReference type="NCBI Taxonomy" id="2728023"/>
    <lineage>
        <taxon>Bacteria</taxon>
        <taxon>Bacillati</taxon>
        <taxon>Bacillota</taxon>
        <taxon>Bacilli</taxon>
        <taxon>Bacillales</taxon>
        <taxon>Paenibacillaceae</taxon>
        <taxon>Cohnella</taxon>
    </lineage>
</organism>
<dbReference type="EMBL" id="CP051680">
    <property type="protein sequence ID" value="QJD84699.1"/>
    <property type="molecule type" value="Genomic_DNA"/>
</dbReference>
<dbReference type="GO" id="GO:0000155">
    <property type="term" value="F:phosphorelay sensor kinase activity"/>
    <property type="evidence" value="ECO:0007669"/>
    <property type="project" value="InterPro"/>
</dbReference>
<dbReference type="InterPro" id="IPR003594">
    <property type="entry name" value="HATPase_dom"/>
</dbReference>
<evidence type="ECO:0000313" key="17">
    <source>
        <dbReference type="EMBL" id="QJD84699.1"/>
    </source>
</evidence>
<dbReference type="SMART" id="SM00387">
    <property type="entry name" value="HATPase_c"/>
    <property type="match status" value="1"/>
</dbReference>
<dbReference type="InterPro" id="IPR003660">
    <property type="entry name" value="HAMP_dom"/>
</dbReference>
<evidence type="ECO:0000256" key="9">
    <source>
        <dbReference type="ARBA" id="ARBA00022777"/>
    </source>
</evidence>
<sequence>MSAKAGTAVGWMRKIVKALDIRNQIRKKIVFTCLMILIPSLAIPAISFYITTTNTMEEMMTQNMSDLTESVSQNIESYVDDVEKLTNAPYYSMEMQQTLLSLKYKVGLQRTEAEAKLFNTIDVLLGLRRDIIGLYIFDDTNNRYYKTSLGDVTPFYSFVDQPWFAKIKALGGERLMITTRKADHFVSPDPKYVFSIGRSIISKETNEAIGLILVDMDLQVIRDRLTGLKKKRNTEFYIVDMDGQLVYSYDESSLGEPFGRPELMLKDGENEGTRVMNIDGDRHLVTFSYSQRVGWKYITVTDLEPLLQPNESAIMNNIVISTVVLLILLGVVSLFVSSSMTNPIKKLQKTMLQMGEERFYQVQGIETRDEIGSLVRSYNEMIGRINGLVNTVYKAGIKEKEAQLNALQAQINPHFLYNTLNSIGCMAEVREVPEISVVCKAVSDVFRYSIQSGSNLVTLREELDIVVQYMTIQSFRYDNRIEAIINRDESLLGVKVMKLSLQPIVENAVYHGLEPSRGKGIVIINMELDNDSLLLSVFDNGVGMSEDKLQSLRHSFVHGRPTDPRTKAGGIGLLNVHERIRLYYGERCGVAIDSQEGTGTSVQLRLPYLTDDKDTKEAGL</sequence>
<accession>A0A7Z2VKH5</accession>
<dbReference type="InterPro" id="IPR033479">
    <property type="entry name" value="dCache_1"/>
</dbReference>
<feature type="transmembrane region" description="Helical" evidence="14">
    <location>
        <begin position="29"/>
        <end position="50"/>
    </location>
</feature>
<name>A0A7Z2VKH5_9BACL</name>
<evidence type="ECO:0000256" key="11">
    <source>
        <dbReference type="ARBA" id="ARBA00022989"/>
    </source>
</evidence>
<dbReference type="InterPro" id="IPR010559">
    <property type="entry name" value="Sig_transdc_His_kin_internal"/>
</dbReference>
<dbReference type="PROSITE" id="PS50109">
    <property type="entry name" value="HIS_KIN"/>
    <property type="match status" value="1"/>
</dbReference>
<keyword evidence="5" id="KW-0597">Phosphoprotein</keyword>
<evidence type="ECO:0000256" key="6">
    <source>
        <dbReference type="ARBA" id="ARBA00022679"/>
    </source>
</evidence>
<dbReference type="EC" id="2.7.13.3" evidence="3"/>
<evidence type="ECO:0000256" key="13">
    <source>
        <dbReference type="ARBA" id="ARBA00023136"/>
    </source>
</evidence>
<keyword evidence="6" id="KW-0808">Transferase</keyword>
<comment type="catalytic activity">
    <reaction evidence="1">
        <text>ATP + protein L-histidine = ADP + protein N-phospho-L-histidine.</text>
        <dbReference type="EC" id="2.7.13.3"/>
    </reaction>
</comment>
<dbReference type="CDD" id="cd06225">
    <property type="entry name" value="HAMP"/>
    <property type="match status" value="1"/>
</dbReference>
<dbReference type="InterPro" id="IPR050640">
    <property type="entry name" value="Bact_2-comp_sensor_kinase"/>
</dbReference>
<dbReference type="PANTHER" id="PTHR34220">
    <property type="entry name" value="SENSOR HISTIDINE KINASE YPDA"/>
    <property type="match status" value="1"/>
</dbReference>
<keyword evidence="10" id="KW-0067">ATP-binding</keyword>
<gene>
    <name evidence="17" type="ORF">HH215_16920</name>
</gene>
<feature type="transmembrane region" description="Helical" evidence="14">
    <location>
        <begin position="314"/>
        <end position="336"/>
    </location>
</feature>
<keyword evidence="4" id="KW-1003">Cell membrane</keyword>
<dbReference type="Pfam" id="PF00672">
    <property type="entry name" value="HAMP"/>
    <property type="match status" value="1"/>
</dbReference>
<dbReference type="Gene3D" id="3.30.565.10">
    <property type="entry name" value="Histidine kinase-like ATPase, C-terminal domain"/>
    <property type="match status" value="1"/>
</dbReference>
<evidence type="ECO:0000256" key="2">
    <source>
        <dbReference type="ARBA" id="ARBA00004651"/>
    </source>
</evidence>
<comment type="subcellular location">
    <subcellularLocation>
        <location evidence="2">Cell membrane</location>
        <topology evidence="2">Multi-pass membrane protein</topology>
    </subcellularLocation>
</comment>
<evidence type="ECO:0000256" key="7">
    <source>
        <dbReference type="ARBA" id="ARBA00022692"/>
    </source>
</evidence>
<protein>
    <recommendedName>
        <fullName evidence="3">histidine kinase</fullName>
        <ecNumber evidence="3">2.7.13.3</ecNumber>
    </recommendedName>
</protein>
<evidence type="ECO:0000256" key="3">
    <source>
        <dbReference type="ARBA" id="ARBA00012438"/>
    </source>
</evidence>
<keyword evidence="7 14" id="KW-0812">Transmembrane</keyword>
<dbReference type="GO" id="GO:0005886">
    <property type="term" value="C:plasma membrane"/>
    <property type="evidence" value="ECO:0007669"/>
    <property type="project" value="UniProtKB-SubCell"/>
</dbReference>
<evidence type="ECO:0000256" key="12">
    <source>
        <dbReference type="ARBA" id="ARBA00023012"/>
    </source>
</evidence>
<proteinExistence type="predicted"/>
<dbReference type="InterPro" id="IPR004358">
    <property type="entry name" value="Sig_transdc_His_kin-like_C"/>
</dbReference>
<dbReference type="Gene3D" id="3.30.450.20">
    <property type="entry name" value="PAS domain"/>
    <property type="match status" value="1"/>
</dbReference>
<evidence type="ECO:0000256" key="10">
    <source>
        <dbReference type="ARBA" id="ARBA00022840"/>
    </source>
</evidence>
<evidence type="ECO:0000256" key="4">
    <source>
        <dbReference type="ARBA" id="ARBA00022475"/>
    </source>
</evidence>
<dbReference type="PRINTS" id="PR00344">
    <property type="entry name" value="BCTRLSENSOR"/>
</dbReference>
<evidence type="ECO:0000256" key="1">
    <source>
        <dbReference type="ARBA" id="ARBA00000085"/>
    </source>
</evidence>
<evidence type="ECO:0000259" key="16">
    <source>
        <dbReference type="PROSITE" id="PS50885"/>
    </source>
</evidence>
<dbReference type="PANTHER" id="PTHR34220:SF11">
    <property type="entry name" value="SENSOR PROTEIN KINASE HPTS"/>
    <property type="match status" value="1"/>
</dbReference>
<keyword evidence="12" id="KW-0902">Two-component regulatory system</keyword>
<dbReference type="InterPro" id="IPR005467">
    <property type="entry name" value="His_kinase_dom"/>
</dbReference>
<dbReference type="KEGG" id="cheb:HH215_16920"/>
<keyword evidence="11 14" id="KW-1133">Transmembrane helix</keyword>
<dbReference type="InterPro" id="IPR036890">
    <property type="entry name" value="HATPase_C_sf"/>
</dbReference>
<keyword evidence="13 14" id="KW-0472">Membrane</keyword>
<dbReference type="Pfam" id="PF06580">
    <property type="entry name" value="His_kinase"/>
    <property type="match status" value="1"/>
</dbReference>
<evidence type="ECO:0000256" key="8">
    <source>
        <dbReference type="ARBA" id="ARBA00022741"/>
    </source>
</evidence>
<feature type="domain" description="HAMP" evidence="16">
    <location>
        <begin position="338"/>
        <end position="390"/>
    </location>
</feature>
<evidence type="ECO:0000256" key="14">
    <source>
        <dbReference type="SAM" id="Phobius"/>
    </source>
</evidence>
<dbReference type="Gene3D" id="6.10.340.10">
    <property type="match status" value="1"/>
</dbReference>
<dbReference type="AlphaFoldDB" id="A0A7Z2VKH5"/>
<dbReference type="SMART" id="SM00304">
    <property type="entry name" value="HAMP"/>
    <property type="match status" value="1"/>
</dbReference>
<reference evidence="17 18" key="1">
    <citation type="submission" date="2020-04" db="EMBL/GenBank/DDBJ databases">
        <title>Genome sequencing of novel species.</title>
        <authorList>
            <person name="Heo J."/>
            <person name="Kim S.-J."/>
            <person name="Kim J.-S."/>
            <person name="Hong S.-B."/>
            <person name="Kwon S.-W."/>
        </authorList>
    </citation>
    <scope>NUCLEOTIDE SEQUENCE [LARGE SCALE GENOMIC DNA]</scope>
    <source>
        <strain evidence="17 18">MFER-1</strain>
    </source>
</reference>
<dbReference type="PROSITE" id="PS50885">
    <property type="entry name" value="HAMP"/>
    <property type="match status" value="1"/>
</dbReference>
<dbReference type="Proteomes" id="UP000502248">
    <property type="component" value="Chromosome"/>
</dbReference>
<dbReference type="Pfam" id="PF02743">
    <property type="entry name" value="dCache_1"/>
    <property type="match status" value="1"/>
</dbReference>
<evidence type="ECO:0000259" key="15">
    <source>
        <dbReference type="PROSITE" id="PS50109"/>
    </source>
</evidence>
<evidence type="ECO:0000313" key="18">
    <source>
        <dbReference type="Proteomes" id="UP000502248"/>
    </source>
</evidence>
<dbReference type="Pfam" id="PF02518">
    <property type="entry name" value="HATPase_c"/>
    <property type="match status" value="1"/>
</dbReference>
<feature type="domain" description="Histidine kinase" evidence="15">
    <location>
        <begin position="501"/>
        <end position="610"/>
    </location>
</feature>
<evidence type="ECO:0000256" key="5">
    <source>
        <dbReference type="ARBA" id="ARBA00022553"/>
    </source>
</evidence>